<proteinExistence type="predicted"/>
<accession>A0A318E179</accession>
<comment type="caution">
    <text evidence="4">The sequence shown here is derived from an EMBL/GenBank/DDBJ whole genome shotgun (WGS) entry which is preliminary data.</text>
</comment>
<feature type="domain" description="Response regulatory" evidence="3">
    <location>
        <begin position="13"/>
        <end position="127"/>
    </location>
</feature>
<organism evidence="4 5">
    <name type="scientific">Sinimarinibacterium flocculans</name>
    <dbReference type="NCBI Taxonomy" id="985250"/>
    <lineage>
        <taxon>Bacteria</taxon>
        <taxon>Pseudomonadati</taxon>
        <taxon>Pseudomonadota</taxon>
        <taxon>Gammaproteobacteria</taxon>
        <taxon>Nevskiales</taxon>
        <taxon>Nevskiaceae</taxon>
        <taxon>Sinimarinibacterium</taxon>
    </lineage>
</organism>
<keyword evidence="1 2" id="KW-0597">Phosphoprotein</keyword>
<dbReference type="CDD" id="cd00156">
    <property type="entry name" value="REC"/>
    <property type="match status" value="1"/>
</dbReference>
<gene>
    <name evidence="4" type="ORF">C8D93_11350</name>
</gene>
<evidence type="ECO:0000256" key="1">
    <source>
        <dbReference type="ARBA" id="ARBA00022553"/>
    </source>
</evidence>
<dbReference type="Proteomes" id="UP000248330">
    <property type="component" value="Unassembled WGS sequence"/>
</dbReference>
<reference evidence="4 5" key="1">
    <citation type="submission" date="2018-04" db="EMBL/GenBank/DDBJ databases">
        <title>Genomic Encyclopedia of Type Strains, Phase IV (KMG-IV): sequencing the most valuable type-strain genomes for metagenomic binning, comparative biology and taxonomic classification.</title>
        <authorList>
            <person name="Goeker M."/>
        </authorList>
    </citation>
    <scope>NUCLEOTIDE SEQUENCE [LARGE SCALE GENOMIC DNA]</scope>
    <source>
        <strain evidence="4 5">DSM 104150</strain>
    </source>
</reference>
<dbReference type="OrthoDB" id="9802066at2"/>
<feature type="domain" description="Response regulatory" evidence="3">
    <location>
        <begin position="151"/>
        <end position="265"/>
    </location>
</feature>
<evidence type="ECO:0000259" key="3">
    <source>
        <dbReference type="PROSITE" id="PS50110"/>
    </source>
</evidence>
<dbReference type="EMBL" id="QICN01000013">
    <property type="protein sequence ID" value="PXV64256.1"/>
    <property type="molecule type" value="Genomic_DNA"/>
</dbReference>
<sequence>MTETSDVAAPKARVLFVDDEPRVLTTMRMLFRANYQVFTAEGGPQALELLKTQPIDVIVSDQRMPGMTGIEMLRVARELNPNAMRILLTGYSDLSAIIGSINEGEIFRFVSKPWANEELTTTVARAVAAARASEAAAAAGDAPAPVGPPPGVLVLDDDPTVPSKIQDILGGDFRVVGATTMDEAVGLMERERIGVVISETRVQSSPVIGLIGTLKQHHPELVSVILTDRADAGTAIELINQGQIYRFITKPIHDSQCKITVSSALRHHHRLAQSPELHQRYEVAAPPPTASAPAGKLMDRIRGLRTVVKRWV</sequence>
<evidence type="ECO:0000256" key="2">
    <source>
        <dbReference type="PROSITE-ProRule" id="PRU00169"/>
    </source>
</evidence>
<dbReference type="GO" id="GO:0000160">
    <property type="term" value="P:phosphorelay signal transduction system"/>
    <property type="evidence" value="ECO:0007669"/>
    <property type="project" value="InterPro"/>
</dbReference>
<dbReference type="Pfam" id="PF00072">
    <property type="entry name" value="Response_reg"/>
    <property type="match status" value="2"/>
</dbReference>
<dbReference type="SMART" id="SM00448">
    <property type="entry name" value="REC"/>
    <property type="match status" value="2"/>
</dbReference>
<comment type="caution">
    <text evidence="2">Lacks conserved residue(s) required for the propagation of feature annotation.</text>
</comment>
<dbReference type="PANTHER" id="PTHR44591:SF19">
    <property type="entry name" value="TWO-COMPONENT RESPONSE REGULATOR-RELATED"/>
    <property type="match status" value="1"/>
</dbReference>
<evidence type="ECO:0000313" key="4">
    <source>
        <dbReference type="EMBL" id="PXV64256.1"/>
    </source>
</evidence>
<dbReference type="InterPro" id="IPR011006">
    <property type="entry name" value="CheY-like_superfamily"/>
</dbReference>
<dbReference type="InterPro" id="IPR001789">
    <property type="entry name" value="Sig_transdc_resp-reg_receiver"/>
</dbReference>
<dbReference type="PROSITE" id="PS50110">
    <property type="entry name" value="RESPONSE_REGULATORY"/>
    <property type="match status" value="2"/>
</dbReference>
<keyword evidence="5" id="KW-1185">Reference proteome</keyword>
<dbReference type="InterPro" id="IPR050595">
    <property type="entry name" value="Bact_response_regulator"/>
</dbReference>
<dbReference type="CDD" id="cd17569">
    <property type="entry name" value="REC_HupR-like"/>
    <property type="match status" value="1"/>
</dbReference>
<dbReference type="PANTHER" id="PTHR44591">
    <property type="entry name" value="STRESS RESPONSE REGULATOR PROTEIN 1"/>
    <property type="match status" value="1"/>
</dbReference>
<dbReference type="AlphaFoldDB" id="A0A318E179"/>
<dbReference type="SUPFAM" id="SSF52172">
    <property type="entry name" value="CheY-like"/>
    <property type="match status" value="2"/>
</dbReference>
<dbReference type="Gene3D" id="3.40.50.2300">
    <property type="match status" value="2"/>
</dbReference>
<protein>
    <submittedName>
        <fullName evidence="4">Response regulator receiver domain-containing protein</fullName>
    </submittedName>
</protein>
<dbReference type="RefSeq" id="WP_110266715.1">
    <property type="nucleotide sequence ID" value="NZ_CAWNXA010000013.1"/>
</dbReference>
<evidence type="ECO:0000313" key="5">
    <source>
        <dbReference type="Proteomes" id="UP000248330"/>
    </source>
</evidence>
<feature type="modified residue" description="4-aspartylphosphate" evidence="2">
    <location>
        <position position="61"/>
    </location>
</feature>
<name>A0A318E179_9GAMM</name>